<protein>
    <submittedName>
        <fullName evidence="1">Uncharacterized protein</fullName>
    </submittedName>
</protein>
<evidence type="ECO:0000313" key="2">
    <source>
        <dbReference type="Proteomes" id="UP000752696"/>
    </source>
</evidence>
<sequence>MAYVVHVQYNVPTITKLHIYYVDELQLPYFIHQFFQTNIFIT</sequence>
<dbReference type="EMBL" id="CAJDYZ010006840">
    <property type="protein sequence ID" value="CAD1473728.1"/>
    <property type="molecule type" value="Genomic_DNA"/>
</dbReference>
<organism evidence="1 2">
    <name type="scientific">Heterotrigona itama</name>
    <dbReference type="NCBI Taxonomy" id="395501"/>
    <lineage>
        <taxon>Eukaryota</taxon>
        <taxon>Metazoa</taxon>
        <taxon>Ecdysozoa</taxon>
        <taxon>Arthropoda</taxon>
        <taxon>Hexapoda</taxon>
        <taxon>Insecta</taxon>
        <taxon>Pterygota</taxon>
        <taxon>Neoptera</taxon>
        <taxon>Endopterygota</taxon>
        <taxon>Hymenoptera</taxon>
        <taxon>Apocrita</taxon>
        <taxon>Aculeata</taxon>
        <taxon>Apoidea</taxon>
        <taxon>Anthophila</taxon>
        <taxon>Apidae</taxon>
        <taxon>Heterotrigona</taxon>
    </lineage>
</organism>
<feature type="non-terminal residue" evidence="1">
    <location>
        <position position="42"/>
    </location>
</feature>
<name>A0A6V7H3Y0_9HYME</name>
<reference evidence="1" key="1">
    <citation type="submission" date="2020-07" db="EMBL/GenBank/DDBJ databases">
        <authorList>
            <person name="Nazaruddin N."/>
        </authorList>
    </citation>
    <scope>NUCLEOTIDE SEQUENCE</scope>
</reference>
<dbReference type="Proteomes" id="UP000752696">
    <property type="component" value="Unassembled WGS sequence"/>
</dbReference>
<accession>A0A6V7H3Y0</accession>
<gene>
    <name evidence="1" type="ORF">MHI_LOCUS409795</name>
</gene>
<proteinExistence type="predicted"/>
<dbReference type="AlphaFoldDB" id="A0A6V7H3Y0"/>
<evidence type="ECO:0000313" key="1">
    <source>
        <dbReference type="EMBL" id="CAD1473728.1"/>
    </source>
</evidence>
<keyword evidence="2" id="KW-1185">Reference proteome</keyword>
<comment type="caution">
    <text evidence="1">The sequence shown here is derived from an EMBL/GenBank/DDBJ whole genome shotgun (WGS) entry which is preliminary data.</text>
</comment>